<sequence length="746" mass="87225">MFWLNIFILSIVFHISNADIIQDEECLQSIKADIVFLLDGTKAIDKFSFEFYVKDYLNDLAKKLSVKSDGALISVILFTDKLHFAVKPEHSVNLPTLLTSIRNMKQPDGDEMKADIIHAISNILNIGFISTNNLDTQNITRIIMLLTDGNIPENYYYPENKKIHNKYILRKSETIIQNLHSRVNYVFSIGIPGANEQGVRRLAKPLQYAFTLTKFGGYKEFDLKHFDPTEVICPIRNYCNEIKRLLALKRPIDKVNGQTLPTNPYYQYPLQRRYFSTTQQRNRYPYSDYEYYYDYGEYPVRRQFQMRSVNLPNYRSKRDDKSNLKLNYLLYLLKTYEAGKKRTGSENIPQTTATTTIEAESTTITASPNYYNSPYYKQPKDKMYKKGQDNPTSVLPSHLKSNVNYEKSDKLSINDSMMVKKSDKNNENRSNCEVRLNKIKSMLLKLLEHSLQQNDSHLSVNENSKRMNNNPTKTLKPVIANYPSKSLQISHRKTFTYNIPISTNEEYKVNKSLINNNNSQTTQQYGDEKYHSAHNTHFLPTDWEDSAMHNGAILMFAIKSHSGIPINQIYFSSRNITNFPNMHTNLNIRTNQRTDYIDNSSRLSSRWYKHDLFDQWYSGSYKYVLLELWSNYNPVVQLKFNARYSDKYTWFSKLFLKSSYPWNEYELMEKSTFLRTSNEPFSILFDPNYINLLSSVDYKIVEKLKGEHINCQHLRGYILIVDSPNSAISQCEWSNATNLKYKTSDP</sequence>
<comment type="caution">
    <text evidence="3">The sequence shown here is derived from an EMBL/GenBank/DDBJ whole genome shotgun (WGS) entry which is preliminary data.</text>
</comment>
<feature type="signal peptide" evidence="1">
    <location>
        <begin position="1"/>
        <end position="18"/>
    </location>
</feature>
<dbReference type="InterPro" id="IPR036465">
    <property type="entry name" value="vWFA_dom_sf"/>
</dbReference>
<gene>
    <name evidence="3" type="ORF">EWB00_005600</name>
</gene>
<dbReference type="SMART" id="SM00327">
    <property type="entry name" value="VWA"/>
    <property type="match status" value="1"/>
</dbReference>
<dbReference type="InterPro" id="IPR050525">
    <property type="entry name" value="ECM_Assembly_Org"/>
</dbReference>
<dbReference type="Gene3D" id="3.40.50.410">
    <property type="entry name" value="von Willebrand factor, type A domain"/>
    <property type="match status" value="1"/>
</dbReference>
<reference evidence="3 4" key="1">
    <citation type="submission" date="2019-03" db="EMBL/GenBank/DDBJ databases">
        <title>An improved genome assembly of the fluke Schistosoma japonicum.</title>
        <authorList>
            <person name="Hu W."/>
            <person name="Luo F."/>
            <person name="Yin M."/>
            <person name="Mo X."/>
            <person name="Sun C."/>
            <person name="Wu Q."/>
            <person name="Zhu B."/>
            <person name="Xiang M."/>
            <person name="Wang J."/>
            <person name="Wang Y."/>
            <person name="Zhang T."/>
            <person name="Xu B."/>
            <person name="Zheng H."/>
            <person name="Feng Z."/>
        </authorList>
    </citation>
    <scope>NUCLEOTIDE SEQUENCE [LARGE SCALE GENOMIC DNA]</scope>
    <source>
        <strain evidence="3">HuSjv2</strain>
        <tissue evidence="3">Worms</tissue>
    </source>
</reference>
<feature type="domain" description="VWFA" evidence="2">
    <location>
        <begin position="33"/>
        <end position="242"/>
    </location>
</feature>
<keyword evidence="1" id="KW-0732">Signal</keyword>
<keyword evidence="4" id="KW-1185">Reference proteome</keyword>
<dbReference type="EMBL" id="SKCS01000369">
    <property type="protein sequence ID" value="TNN10151.1"/>
    <property type="molecule type" value="Genomic_DNA"/>
</dbReference>
<feature type="chain" id="PRO_5021425302" evidence="1">
    <location>
        <begin position="19"/>
        <end position="746"/>
    </location>
</feature>
<dbReference type="CDD" id="cd01450">
    <property type="entry name" value="vWFA_subfamily_ECM"/>
    <property type="match status" value="1"/>
</dbReference>
<dbReference type="Pfam" id="PF00092">
    <property type="entry name" value="VWA"/>
    <property type="match status" value="1"/>
</dbReference>
<proteinExistence type="predicted"/>
<evidence type="ECO:0000256" key="1">
    <source>
        <dbReference type="SAM" id="SignalP"/>
    </source>
</evidence>
<name>A0A4Z2D0W8_SCHJA</name>
<protein>
    <submittedName>
        <fullName evidence="3">Collagen alpha-4(VI) chain-like</fullName>
    </submittedName>
</protein>
<dbReference type="AlphaFoldDB" id="A0A4Z2D0W8"/>
<evidence type="ECO:0000313" key="4">
    <source>
        <dbReference type="Proteomes" id="UP000311919"/>
    </source>
</evidence>
<dbReference type="SUPFAM" id="SSF53300">
    <property type="entry name" value="vWA-like"/>
    <property type="match status" value="1"/>
</dbReference>
<dbReference type="InterPro" id="IPR002035">
    <property type="entry name" value="VWF_A"/>
</dbReference>
<evidence type="ECO:0000313" key="3">
    <source>
        <dbReference type="EMBL" id="TNN10151.1"/>
    </source>
</evidence>
<dbReference type="GO" id="GO:0005581">
    <property type="term" value="C:collagen trimer"/>
    <property type="evidence" value="ECO:0007669"/>
    <property type="project" value="UniProtKB-KW"/>
</dbReference>
<accession>A0A4Z2D0W8</accession>
<evidence type="ECO:0000259" key="2">
    <source>
        <dbReference type="PROSITE" id="PS50234"/>
    </source>
</evidence>
<keyword evidence="3" id="KW-0176">Collagen</keyword>
<dbReference type="STRING" id="6182.A0A4Z2D0W8"/>
<dbReference type="OrthoDB" id="9934270at2759"/>
<organism evidence="3 4">
    <name type="scientific">Schistosoma japonicum</name>
    <name type="common">Blood fluke</name>
    <dbReference type="NCBI Taxonomy" id="6182"/>
    <lineage>
        <taxon>Eukaryota</taxon>
        <taxon>Metazoa</taxon>
        <taxon>Spiralia</taxon>
        <taxon>Lophotrochozoa</taxon>
        <taxon>Platyhelminthes</taxon>
        <taxon>Trematoda</taxon>
        <taxon>Digenea</taxon>
        <taxon>Strigeidida</taxon>
        <taxon>Schistosomatoidea</taxon>
        <taxon>Schistosomatidae</taxon>
        <taxon>Schistosoma</taxon>
    </lineage>
</organism>
<dbReference type="Proteomes" id="UP000311919">
    <property type="component" value="Unassembled WGS sequence"/>
</dbReference>
<dbReference type="PANTHER" id="PTHR24020">
    <property type="entry name" value="COLLAGEN ALPHA"/>
    <property type="match status" value="1"/>
</dbReference>
<dbReference type="PROSITE" id="PS50234">
    <property type="entry name" value="VWFA"/>
    <property type="match status" value="1"/>
</dbReference>